<evidence type="ECO:0000313" key="4">
    <source>
        <dbReference type="Proteomes" id="UP000186218"/>
    </source>
</evidence>
<dbReference type="Pfam" id="PF04296">
    <property type="entry name" value="YlxR"/>
    <property type="match status" value="1"/>
</dbReference>
<evidence type="ECO:0000256" key="1">
    <source>
        <dbReference type="SAM" id="MobiDB-lite"/>
    </source>
</evidence>
<gene>
    <name evidence="3" type="ORF">SAMN05445060_1145</name>
</gene>
<feature type="domain" description="YlxR" evidence="2">
    <location>
        <begin position="9"/>
        <end position="73"/>
    </location>
</feature>
<accession>A0A1N7EBV0</accession>
<dbReference type="EMBL" id="FTNT01000003">
    <property type="protein sequence ID" value="SIR85623.1"/>
    <property type="molecule type" value="Genomic_DNA"/>
</dbReference>
<dbReference type="InterPro" id="IPR035931">
    <property type="entry name" value="YlxR-like_sf"/>
</dbReference>
<keyword evidence="4" id="KW-1185">Reference proteome</keyword>
<dbReference type="Proteomes" id="UP000186218">
    <property type="component" value="Unassembled WGS sequence"/>
</dbReference>
<feature type="compositionally biased region" description="Basic and acidic residues" evidence="1">
    <location>
        <begin position="96"/>
        <end position="107"/>
    </location>
</feature>
<dbReference type="SUPFAM" id="SSF64376">
    <property type="entry name" value="YlxR-like"/>
    <property type="match status" value="1"/>
</dbReference>
<feature type="region of interest" description="Disordered" evidence="1">
    <location>
        <begin position="88"/>
        <end position="107"/>
    </location>
</feature>
<proteinExistence type="predicted"/>
<dbReference type="STRING" id="1344003.SAMN05445060_1145"/>
<dbReference type="PANTHER" id="PTHR34215">
    <property type="entry name" value="BLL0784 PROTEIN"/>
    <property type="match status" value="1"/>
</dbReference>
<name>A0A1N7EBV0_9NOCA</name>
<reference evidence="3 4" key="1">
    <citation type="submission" date="2017-01" db="EMBL/GenBank/DDBJ databases">
        <authorList>
            <person name="Mah S.A."/>
            <person name="Swanson W.J."/>
            <person name="Moy G.W."/>
            <person name="Vacquier V.D."/>
        </authorList>
    </citation>
    <scope>NUCLEOTIDE SEQUENCE [LARGE SCALE GENOMIC DNA]</scope>
    <source>
        <strain evidence="3 4">CPCC 203464</strain>
    </source>
</reference>
<dbReference type="Gene3D" id="3.30.1230.10">
    <property type="entry name" value="YlxR-like"/>
    <property type="match status" value="1"/>
</dbReference>
<protein>
    <recommendedName>
        <fullName evidence="2">YlxR domain-containing protein</fullName>
    </recommendedName>
</protein>
<sequence>MMTMSTPTRTCIGCRRRDSAVRLLRLVAESDGHPRVVVDHRRTKPGRGAWLHPDAQCLRTAVRRKAFAPALRVGGLAVDTAELEREIATASSRTGSSEHEHTVKYPR</sequence>
<dbReference type="AlphaFoldDB" id="A0A1N7EBV0"/>
<dbReference type="InterPro" id="IPR007393">
    <property type="entry name" value="YlxR_dom"/>
</dbReference>
<evidence type="ECO:0000259" key="2">
    <source>
        <dbReference type="Pfam" id="PF04296"/>
    </source>
</evidence>
<organism evidence="3 4">
    <name type="scientific">Williamsia sterculiae</name>
    <dbReference type="NCBI Taxonomy" id="1344003"/>
    <lineage>
        <taxon>Bacteria</taxon>
        <taxon>Bacillati</taxon>
        <taxon>Actinomycetota</taxon>
        <taxon>Actinomycetes</taxon>
        <taxon>Mycobacteriales</taxon>
        <taxon>Nocardiaceae</taxon>
        <taxon>Williamsia</taxon>
    </lineage>
</organism>
<dbReference type="CDD" id="cd00279">
    <property type="entry name" value="YlxR"/>
    <property type="match status" value="1"/>
</dbReference>
<dbReference type="InterPro" id="IPR037465">
    <property type="entry name" value="YlxR"/>
</dbReference>
<evidence type="ECO:0000313" key="3">
    <source>
        <dbReference type="EMBL" id="SIR85623.1"/>
    </source>
</evidence>
<dbReference type="PANTHER" id="PTHR34215:SF1">
    <property type="entry name" value="YLXR DOMAIN-CONTAINING PROTEIN"/>
    <property type="match status" value="1"/>
</dbReference>